<evidence type="ECO:0000256" key="1">
    <source>
        <dbReference type="SAM" id="MobiDB-lite"/>
    </source>
</evidence>
<protein>
    <submittedName>
        <fullName evidence="2">Uncharacterized protein</fullName>
    </submittedName>
</protein>
<accession>A0A518JNQ0</accession>
<evidence type="ECO:0000313" key="4">
    <source>
        <dbReference type="Proteomes" id="UP000315082"/>
    </source>
</evidence>
<keyword evidence="4" id="KW-1185">Reference proteome</keyword>
<evidence type="ECO:0000313" key="2">
    <source>
        <dbReference type="EMBL" id="QDV67163.1"/>
    </source>
</evidence>
<dbReference type="KEGG" id="rcf:Poly24_08550"/>
<dbReference type="EMBL" id="CP036348">
    <property type="protein sequence ID" value="QDV67163.1"/>
    <property type="molecule type" value="Genomic_DNA"/>
</dbReference>
<dbReference type="AlphaFoldDB" id="A0A518JNQ0"/>
<organism evidence="2 4">
    <name type="scientific">Rosistilla carotiformis</name>
    <dbReference type="NCBI Taxonomy" id="2528017"/>
    <lineage>
        <taxon>Bacteria</taxon>
        <taxon>Pseudomonadati</taxon>
        <taxon>Planctomycetota</taxon>
        <taxon>Planctomycetia</taxon>
        <taxon>Pirellulales</taxon>
        <taxon>Pirellulaceae</taxon>
        <taxon>Rosistilla</taxon>
    </lineage>
</organism>
<evidence type="ECO:0000313" key="3">
    <source>
        <dbReference type="EMBL" id="QDV67678.1"/>
    </source>
</evidence>
<dbReference type="Proteomes" id="UP000315082">
    <property type="component" value="Chromosome"/>
</dbReference>
<name>A0A518JNQ0_9BACT</name>
<gene>
    <name evidence="2" type="ORF">Poly24_08550</name>
    <name evidence="3" type="ORF">Poly24_13800</name>
</gene>
<proteinExistence type="predicted"/>
<reference evidence="2 4" key="1">
    <citation type="submission" date="2019-02" db="EMBL/GenBank/DDBJ databases">
        <title>Deep-cultivation of Planctomycetes and their phenomic and genomic characterization uncovers novel biology.</title>
        <authorList>
            <person name="Wiegand S."/>
            <person name="Jogler M."/>
            <person name="Boedeker C."/>
            <person name="Pinto D."/>
            <person name="Vollmers J."/>
            <person name="Rivas-Marin E."/>
            <person name="Kohn T."/>
            <person name="Peeters S.H."/>
            <person name="Heuer A."/>
            <person name="Rast P."/>
            <person name="Oberbeckmann S."/>
            <person name="Bunk B."/>
            <person name="Jeske O."/>
            <person name="Meyerdierks A."/>
            <person name="Storesund J.E."/>
            <person name="Kallscheuer N."/>
            <person name="Luecker S."/>
            <person name="Lage O.M."/>
            <person name="Pohl T."/>
            <person name="Merkel B.J."/>
            <person name="Hornburger P."/>
            <person name="Mueller R.-W."/>
            <person name="Bruemmer F."/>
            <person name="Labrenz M."/>
            <person name="Spormann A.M."/>
            <person name="Op den Camp H."/>
            <person name="Overmann J."/>
            <person name="Amann R."/>
            <person name="Jetten M.S.M."/>
            <person name="Mascher T."/>
            <person name="Medema M.H."/>
            <person name="Devos D.P."/>
            <person name="Kaster A.-K."/>
            <person name="Ovreas L."/>
            <person name="Rohde M."/>
            <person name="Galperin M.Y."/>
            <person name="Jogler C."/>
        </authorList>
    </citation>
    <scope>NUCLEOTIDE SEQUENCE [LARGE SCALE GENOMIC DNA]</scope>
    <source>
        <strain evidence="2 4">Poly24</strain>
    </source>
</reference>
<feature type="compositionally biased region" description="Basic and acidic residues" evidence="1">
    <location>
        <begin position="32"/>
        <end position="41"/>
    </location>
</feature>
<dbReference type="EMBL" id="CP036348">
    <property type="protein sequence ID" value="QDV67678.1"/>
    <property type="molecule type" value="Genomic_DNA"/>
</dbReference>
<sequence>MQLSYGIEPTIFEVKQMPDRERSLIGNPGSHDPLEDRNKASDEVERWVVDRYGPIETEYVDMPQFVDGNVVAVAVPLLRGVQIGMGSSRQLAIHDLYLRLTTNPVLETSLPPWWQKRVEGSR</sequence>
<dbReference type="KEGG" id="rcf:Poly24_13800"/>
<feature type="region of interest" description="Disordered" evidence="1">
    <location>
        <begin position="18"/>
        <end position="41"/>
    </location>
</feature>